<keyword evidence="3" id="KW-1185">Reference proteome</keyword>
<proteinExistence type="predicted"/>
<dbReference type="KEGG" id="dph:EHF33_20590"/>
<geneLocation type="plasmid" evidence="2 3">
    <name>unnamed4</name>
</geneLocation>
<protein>
    <recommendedName>
        <fullName evidence="1">Glyoxalase-related protein domain-containing protein</fullName>
    </recommendedName>
</protein>
<keyword evidence="2" id="KW-0614">Plasmid</keyword>
<evidence type="ECO:0000313" key="3">
    <source>
        <dbReference type="Proteomes" id="UP000276417"/>
    </source>
</evidence>
<organism evidence="2 3">
    <name type="scientific">Deinococcus psychrotolerans</name>
    <dbReference type="NCBI Taxonomy" id="2489213"/>
    <lineage>
        <taxon>Bacteria</taxon>
        <taxon>Thermotogati</taxon>
        <taxon>Deinococcota</taxon>
        <taxon>Deinococci</taxon>
        <taxon>Deinococcales</taxon>
        <taxon>Deinococcaceae</taxon>
        <taxon>Deinococcus</taxon>
    </lineage>
</organism>
<dbReference type="InterPro" id="IPR045517">
    <property type="entry name" value="Glyoxalase_8"/>
</dbReference>
<dbReference type="OrthoDB" id="7350221at2"/>
<dbReference type="AlphaFoldDB" id="A0A3G8YKV8"/>
<evidence type="ECO:0000259" key="1">
    <source>
        <dbReference type="Pfam" id="PF20066"/>
    </source>
</evidence>
<dbReference type="EMBL" id="CP034188">
    <property type="protein sequence ID" value="AZI45310.1"/>
    <property type="molecule type" value="Genomic_DNA"/>
</dbReference>
<accession>A0A3G8YKV8</accession>
<gene>
    <name evidence="2" type="ORF">EHF33_20590</name>
</gene>
<dbReference type="Proteomes" id="UP000276417">
    <property type="component" value="Plasmid unnamed4"/>
</dbReference>
<sequence>MNSKDFARRLRAAINDIVGVPIAHMQSLEITARASGYRDWHELEQHLKIEPLPAPAITVSLNAHLANRNRLSPPELQIIEHLERRADAQGIVQVNALELGEMVSQEANPHPSAAYMRGVQWLSQYSGYQIFDVIEESRKHKGNHILKIHREVLYPSQGQDATLELSLGAIHALAAASDALHFYLWLVARSAQDAEGKTTYQTGDYGLDEQSHLAHLVDLGWAKATKHATTHSVELLGIRTIGGPF</sequence>
<evidence type="ECO:0000313" key="2">
    <source>
        <dbReference type="EMBL" id="AZI45310.1"/>
    </source>
</evidence>
<name>A0A3G8YKV8_9DEIO</name>
<reference evidence="2 3" key="1">
    <citation type="submission" date="2018-11" db="EMBL/GenBank/DDBJ databases">
        <title>Deinococcus shelandsis sp. nov., isolated from South Shetland Islands soil of Antarctica.</title>
        <authorList>
            <person name="Tian J."/>
        </authorList>
    </citation>
    <scope>NUCLEOTIDE SEQUENCE [LARGE SCALE GENOMIC DNA]</scope>
    <source>
        <strain evidence="2 3">S14-83T</strain>
        <plasmid evidence="2 3">unnamed4</plasmid>
    </source>
</reference>
<dbReference type="RefSeq" id="WP_124875791.1">
    <property type="nucleotide sequence ID" value="NZ_CP034188.1"/>
</dbReference>
<dbReference type="Pfam" id="PF20066">
    <property type="entry name" value="Glyoxalase_8"/>
    <property type="match status" value="1"/>
</dbReference>
<feature type="domain" description="Glyoxalase-related protein" evidence="1">
    <location>
        <begin position="3"/>
        <end position="49"/>
    </location>
</feature>